<evidence type="ECO:0000256" key="1">
    <source>
        <dbReference type="ARBA" id="ARBA00004123"/>
    </source>
</evidence>
<gene>
    <name evidence="5" type="ORF">Slati_0680800</name>
</gene>
<dbReference type="Gene3D" id="2.130.10.10">
    <property type="entry name" value="YVTN repeat-like/Quinoprotein amine dehydrogenase"/>
    <property type="match status" value="1"/>
</dbReference>
<keyword evidence="2" id="KW-0813">Transport</keyword>
<dbReference type="InterPro" id="IPR044694">
    <property type="entry name" value="NUP214"/>
</dbReference>
<evidence type="ECO:0000313" key="5">
    <source>
        <dbReference type="EMBL" id="KAL0460536.1"/>
    </source>
</evidence>
<comment type="caution">
    <text evidence="5">The sequence shown here is derived from an EMBL/GenBank/DDBJ whole genome shotgun (WGS) entry which is preliminary data.</text>
</comment>
<sequence>MANPPPLELTTDAAALIELDEEIDGDEVGSRNYRFCKVGEPVPIKSDDNSEFDPQCLPSQPLAVSERFRLLFIAHPQGFCVARTKDVMASAEEIKEKQTGPSVQELSLVDVSIGKVSILALSADDSLLAVIIGNHIHFFAVSALLHKDQKPSYSVSLDDSICIKDMRWARKVAKAYVVLSDDGKLYHGSGQGPPSYVMEGIDSVDWSVKGNFVALAKKNTVSILSSEFKEKLKFLLQFQSVVGDSDVNQVIKGMLPLYIVFLPLFCIFLHMASPTEILVESIFTLFNGLLSLFSLCSKPFEPLLCLQARLSYKLFVYAIPGRDVAGLLPFFCSLH</sequence>
<dbReference type="GO" id="GO:0005634">
    <property type="term" value="C:nucleus"/>
    <property type="evidence" value="ECO:0007669"/>
    <property type="project" value="UniProtKB-SubCell"/>
</dbReference>
<evidence type="ECO:0000256" key="3">
    <source>
        <dbReference type="ARBA" id="ARBA00023242"/>
    </source>
</evidence>
<dbReference type="AlphaFoldDB" id="A0AAW2Y4N9"/>
<comment type="subcellular location">
    <subcellularLocation>
        <location evidence="1">Nucleus</location>
    </subcellularLocation>
</comment>
<dbReference type="Pfam" id="PF16755">
    <property type="entry name" value="Beta-prop_NUP159_NUP214"/>
    <property type="match status" value="1"/>
</dbReference>
<protein>
    <submittedName>
        <fullName evidence="5">Nuclear pore complex protein</fullName>
    </submittedName>
</protein>
<dbReference type="InterPro" id="IPR039462">
    <property type="entry name" value="Nup159/Nup146_N"/>
</dbReference>
<proteinExistence type="predicted"/>
<dbReference type="GO" id="GO:0017056">
    <property type="term" value="F:structural constituent of nuclear pore"/>
    <property type="evidence" value="ECO:0007669"/>
    <property type="project" value="InterPro"/>
</dbReference>
<evidence type="ECO:0000259" key="4">
    <source>
        <dbReference type="Pfam" id="PF16755"/>
    </source>
</evidence>
<accession>A0AAW2Y4N9</accession>
<dbReference type="InterPro" id="IPR015943">
    <property type="entry name" value="WD40/YVTN_repeat-like_dom_sf"/>
</dbReference>
<dbReference type="SUPFAM" id="SSF117289">
    <property type="entry name" value="Nucleoporin domain"/>
    <property type="match status" value="1"/>
</dbReference>
<evidence type="ECO:0000256" key="2">
    <source>
        <dbReference type="ARBA" id="ARBA00022448"/>
    </source>
</evidence>
<dbReference type="GO" id="GO:0006405">
    <property type="term" value="P:RNA export from nucleus"/>
    <property type="evidence" value="ECO:0007669"/>
    <property type="project" value="InterPro"/>
</dbReference>
<keyword evidence="3" id="KW-0539">Nucleus</keyword>
<dbReference type="PANTHER" id="PTHR34418">
    <property type="entry name" value="NUCLEAR PORE COMPLEX PROTEIN NUP214 ISOFORM X1"/>
    <property type="match status" value="1"/>
</dbReference>
<dbReference type="EMBL" id="JACGWN010000002">
    <property type="protein sequence ID" value="KAL0460536.1"/>
    <property type="molecule type" value="Genomic_DNA"/>
</dbReference>
<reference evidence="5" key="1">
    <citation type="submission" date="2020-06" db="EMBL/GenBank/DDBJ databases">
        <authorList>
            <person name="Li T."/>
            <person name="Hu X."/>
            <person name="Zhang T."/>
            <person name="Song X."/>
            <person name="Zhang H."/>
            <person name="Dai N."/>
            <person name="Sheng W."/>
            <person name="Hou X."/>
            <person name="Wei L."/>
        </authorList>
    </citation>
    <scope>NUCLEOTIDE SEQUENCE</scope>
    <source>
        <strain evidence="5">KEN1</strain>
        <tissue evidence="5">Leaf</tissue>
    </source>
</reference>
<name>A0AAW2Y4N9_9LAMI</name>
<organism evidence="5">
    <name type="scientific">Sesamum latifolium</name>
    <dbReference type="NCBI Taxonomy" id="2727402"/>
    <lineage>
        <taxon>Eukaryota</taxon>
        <taxon>Viridiplantae</taxon>
        <taxon>Streptophyta</taxon>
        <taxon>Embryophyta</taxon>
        <taxon>Tracheophyta</taxon>
        <taxon>Spermatophyta</taxon>
        <taxon>Magnoliopsida</taxon>
        <taxon>eudicotyledons</taxon>
        <taxon>Gunneridae</taxon>
        <taxon>Pentapetalae</taxon>
        <taxon>asterids</taxon>
        <taxon>lamiids</taxon>
        <taxon>Lamiales</taxon>
        <taxon>Pedaliaceae</taxon>
        <taxon>Sesamum</taxon>
    </lineage>
</organism>
<feature type="domain" description="Nucleoporin Nup159/Nup146 N-terminal" evidence="4">
    <location>
        <begin position="59"/>
        <end position="232"/>
    </location>
</feature>
<reference evidence="5" key="2">
    <citation type="journal article" date="2024" name="Plant">
        <title>Genomic evolution and insights into agronomic trait innovations of Sesamum species.</title>
        <authorList>
            <person name="Miao H."/>
            <person name="Wang L."/>
            <person name="Qu L."/>
            <person name="Liu H."/>
            <person name="Sun Y."/>
            <person name="Le M."/>
            <person name="Wang Q."/>
            <person name="Wei S."/>
            <person name="Zheng Y."/>
            <person name="Lin W."/>
            <person name="Duan Y."/>
            <person name="Cao H."/>
            <person name="Xiong S."/>
            <person name="Wang X."/>
            <person name="Wei L."/>
            <person name="Li C."/>
            <person name="Ma Q."/>
            <person name="Ju M."/>
            <person name="Zhao R."/>
            <person name="Li G."/>
            <person name="Mu C."/>
            <person name="Tian Q."/>
            <person name="Mei H."/>
            <person name="Zhang T."/>
            <person name="Gao T."/>
            <person name="Zhang H."/>
        </authorList>
    </citation>
    <scope>NUCLEOTIDE SEQUENCE</scope>
    <source>
        <strain evidence="5">KEN1</strain>
    </source>
</reference>
<dbReference type="PANTHER" id="PTHR34418:SF3">
    <property type="entry name" value="NUCLEAR PORE COMPLEX PROTEIN NUP214"/>
    <property type="match status" value="1"/>
</dbReference>